<evidence type="ECO:0000313" key="1">
    <source>
        <dbReference type="EMBL" id="CCA85144.1"/>
    </source>
</evidence>
<dbReference type="EMBL" id="FR854086">
    <property type="protein sequence ID" value="CCA85144.1"/>
    <property type="molecule type" value="Genomic_DNA"/>
</dbReference>
<accession>G3A1N9</accession>
<reference evidence="1" key="2">
    <citation type="submission" date="2011-04" db="EMBL/GenBank/DDBJ databases">
        <authorList>
            <person name="Genoscope - CEA"/>
        </authorList>
    </citation>
    <scope>NUCLEOTIDE SEQUENCE</scope>
    <source>
        <strain evidence="1">R24</strain>
    </source>
</reference>
<dbReference type="AlphaFoldDB" id="G3A1N9"/>
<gene>
    <name evidence="1" type="ORF">RALSY_11145</name>
</gene>
<protein>
    <submittedName>
        <fullName evidence="1">Uncharacterized protein</fullName>
    </submittedName>
</protein>
<reference evidence="1" key="1">
    <citation type="journal article" date="2011" name="PLoS ONE">
        <title>Ralstonia syzygii, the Blood Disease Bacterium and some Asian R. solanacearum strains form a single genomic species despite divergent lifestyles.</title>
        <authorList>
            <person name="Remenant B."/>
            <person name="de Cambiaire J.C."/>
            <person name="Cellier G."/>
            <person name="Jacobs J.M."/>
            <person name="Mangenot S."/>
            <person name="Barbe V."/>
            <person name="Lajus A."/>
            <person name="Vallenet D."/>
            <person name="Medigue C."/>
            <person name="Fegan M."/>
            <person name="Allen C."/>
            <person name="Prior P."/>
        </authorList>
    </citation>
    <scope>NUCLEOTIDE SEQUENCE</scope>
    <source>
        <strain evidence="1">R24</strain>
    </source>
</reference>
<organism evidence="1">
    <name type="scientific">Ralstonia syzygii R24</name>
    <dbReference type="NCBI Taxonomy" id="907261"/>
    <lineage>
        <taxon>Bacteria</taxon>
        <taxon>Pseudomonadati</taxon>
        <taxon>Pseudomonadota</taxon>
        <taxon>Betaproteobacteria</taxon>
        <taxon>Burkholderiales</taxon>
        <taxon>Burkholderiaceae</taxon>
        <taxon>Ralstonia</taxon>
        <taxon>Ralstonia solanacearum species complex</taxon>
    </lineage>
</organism>
<sequence length="123" mass="13762">MEDAEDTRRAWTYNAAVDAGLNPRDYGWKEVPEGTWAARLDFKTWSNATATGHLVCYFTALSDGKRYRLSAFRPGGSSRYRYTPKDGGIDFSQRDLDGRTFLLTVGRTRQGGATWLAAEVDGQ</sequence>
<proteinExistence type="predicted"/>
<name>G3A1N9_9RALS</name>